<gene>
    <name evidence="2" type="ORF">FNH21_05880</name>
</gene>
<name>A0A7X1TN50_9MICC</name>
<sequence length="253" mass="26941">MTGDAGEQSRFTLTDDGAVLRLAWAAGVTIEADDVHATMAAVRAASPRGKRPLLVTIGLVEAITLEARHLLIEDTCSLRTGVVGVDEVGKVLTAFNYRSVTPSRYFTNEPDALAWLTGRADVGEPTSRPAEEPEPYLVRFDEGVIVVEWDRGTSVSTCTAESLVSAVVALAPEGRTPMLALNNNMVSLTPGALEVFAHRLGVAALAIVGVEGDRVIAAYYKQLHNPPYPTRFFPTAAEARAWLARGAGPAQGD</sequence>
<organism evidence="2 3">
    <name type="scientific">Arthrobacter bussei</name>
    <dbReference type="NCBI Taxonomy" id="2594179"/>
    <lineage>
        <taxon>Bacteria</taxon>
        <taxon>Bacillati</taxon>
        <taxon>Actinomycetota</taxon>
        <taxon>Actinomycetes</taxon>
        <taxon>Micrococcales</taxon>
        <taxon>Micrococcaceae</taxon>
        <taxon>Arthrobacter</taxon>
    </lineage>
</organism>
<accession>A0A7X1TN50</accession>
<comment type="caution">
    <text evidence="2">The sequence shown here is derived from an EMBL/GenBank/DDBJ whole genome shotgun (WGS) entry which is preliminary data.</text>
</comment>
<dbReference type="EMBL" id="VJXX01000001">
    <property type="protein sequence ID" value="MPY10253.1"/>
    <property type="molecule type" value="Genomic_DNA"/>
</dbReference>
<dbReference type="Gene3D" id="3.40.970.30">
    <property type="entry name" value="yp_829618.1 like domains"/>
    <property type="match status" value="2"/>
</dbReference>
<dbReference type="AlphaFoldDB" id="A0A7X1TN50"/>
<dbReference type="RefSeq" id="WP_152812997.1">
    <property type="nucleotide sequence ID" value="NZ_VJXX01000001.1"/>
</dbReference>
<evidence type="ECO:0000259" key="1">
    <source>
        <dbReference type="Pfam" id="PF25056"/>
    </source>
</evidence>
<proteinExistence type="predicted"/>
<dbReference type="Proteomes" id="UP000326464">
    <property type="component" value="Unassembled WGS sequence"/>
</dbReference>
<protein>
    <submittedName>
        <fullName evidence="2">STAS/SEC14 domain-containing protein</fullName>
    </submittedName>
</protein>
<evidence type="ECO:0000313" key="2">
    <source>
        <dbReference type="EMBL" id="MPY10253.1"/>
    </source>
</evidence>
<feature type="domain" description="DUF7793" evidence="1">
    <location>
        <begin position="140"/>
        <end position="244"/>
    </location>
</feature>
<dbReference type="Pfam" id="PF25056">
    <property type="entry name" value="DUF7793"/>
    <property type="match status" value="1"/>
</dbReference>
<dbReference type="InterPro" id="IPR056695">
    <property type="entry name" value="DUF7793"/>
</dbReference>
<dbReference type="Gene3D" id="3.40.1680.10">
    <property type="entry name" value="yp_829618.1 domain like"/>
    <property type="match status" value="2"/>
</dbReference>
<keyword evidence="3" id="KW-1185">Reference proteome</keyword>
<evidence type="ECO:0000313" key="3">
    <source>
        <dbReference type="Proteomes" id="UP000326464"/>
    </source>
</evidence>
<reference evidence="3" key="1">
    <citation type="submission" date="2019-07" db="EMBL/GenBank/DDBJ databases">
        <title>Arthrobacter KR32 sp. nov., isolated from mountain cheese made of cows milk.</title>
        <authorList>
            <person name="Flegler A."/>
        </authorList>
    </citation>
    <scope>NUCLEOTIDE SEQUENCE [LARGE SCALE GENOMIC DNA]</scope>
    <source>
        <strain evidence="3">KR32</strain>
    </source>
</reference>
<dbReference type="OrthoDB" id="4932882at2"/>